<dbReference type="OrthoDB" id="124644at2759"/>
<name>A0A0W8AY48_PHYNI</name>
<evidence type="ECO:0000259" key="2">
    <source>
        <dbReference type="Pfam" id="PF20209"/>
    </source>
</evidence>
<organism evidence="3 4">
    <name type="scientific">Phytophthora nicotianae</name>
    <name type="common">Potato buckeye rot agent</name>
    <name type="synonym">Phytophthora parasitica</name>
    <dbReference type="NCBI Taxonomy" id="4792"/>
    <lineage>
        <taxon>Eukaryota</taxon>
        <taxon>Sar</taxon>
        <taxon>Stramenopiles</taxon>
        <taxon>Oomycota</taxon>
        <taxon>Peronosporomycetes</taxon>
        <taxon>Peronosporales</taxon>
        <taxon>Peronosporaceae</taxon>
        <taxon>Phytophthora</taxon>
    </lineage>
</organism>
<dbReference type="InterPro" id="IPR025476">
    <property type="entry name" value="Helitron_helicase-like"/>
</dbReference>
<gene>
    <name evidence="3" type="ORF">AM587_10017188</name>
</gene>
<evidence type="ECO:0000313" key="3">
    <source>
        <dbReference type="EMBL" id="KUF64487.1"/>
    </source>
</evidence>
<dbReference type="InterPro" id="IPR046700">
    <property type="entry name" value="DUF6570"/>
</dbReference>
<feature type="domain" description="Helitron helicase-like" evidence="1">
    <location>
        <begin position="328"/>
        <end position="553"/>
    </location>
</feature>
<dbReference type="STRING" id="4790.A0A0W8AY48"/>
<evidence type="ECO:0000313" key="4">
    <source>
        <dbReference type="Proteomes" id="UP000052943"/>
    </source>
</evidence>
<evidence type="ECO:0000259" key="1">
    <source>
        <dbReference type="Pfam" id="PF14214"/>
    </source>
</evidence>
<dbReference type="EMBL" id="LNFO01006129">
    <property type="protein sequence ID" value="KUF64487.1"/>
    <property type="molecule type" value="Genomic_DNA"/>
</dbReference>
<proteinExistence type="predicted"/>
<dbReference type="AlphaFoldDB" id="A0A0W8AY48"/>
<accession>A0A0W8AY48</accession>
<feature type="domain" description="DUF6570" evidence="2">
    <location>
        <begin position="67"/>
        <end position="195"/>
    </location>
</feature>
<protein>
    <submittedName>
        <fullName evidence="3">Uncharacterized protein</fullName>
    </submittedName>
</protein>
<dbReference type="Pfam" id="PF14214">
    <property type="entry name" value="Helitron_like_N"/>
    <property type="match status" value="1"/>
</dbReference>
<dbReference type="Pfam" id="PF20209">
    <property type="entry name" value="DUF6570"/>
    <property type="match status" value="1"/>
</dbReference>
<dbReference type="Proteomes" id="UP000052943">
    <property type="component" value="Unassembled WGS sequence"/>
</dbReference>
<reference evidence="3 4" key="1">
    <citation type="submission" date="2015-11" db="EMBL/GenBank/DDBJ databases">
        <title>Genomes and virulence difference between two physiological races of Phytophthora nicotianae.</title>
        <authorList>
            <person name="Liu H."/>
            <person name="Ma X."/>
            <person name="Yu H."/>
            <person name="Fang D."/>
            <person name="Li Y."/>
            <person name="Wang X."/>
            <person name="Wang W."/>
            <person name="Dong Y."/>
            <person name="Xiao B."/>
        </authorList>
    </citation>
    <scope>NUCLEOTIDE SEQUENCE [LARGE SCALE GENOMIC DNA]</scope>
    <source>
        <strain evidence="4">race 0</strain>
    </source>
</reference>
<comment type="caution">
    <text evidence="3">The sequence shown here is derived from an EMBL/GenBank/DDBJ whole genome shotgun (WGS) entry which is preliminary data.</text>
</comment>
<sequence length="659" mass="73791">MKKLRKLLNSEGLGLPQKLLQQYDCGGIDHALHGMLLSSKGIVSLGDGSTAKLRICNECHGDVQKLSLPKFSIRNGFYIGNLDNNLSNSTIVERMMTQLVTVVALTRVMRGGAHRSLRSHCMAFDATPGPPATLLPATLDKLSSYRVVVAGSLTSTQIAKIRNLHVVRGAMVHKLLRFYKEHNEFYKSVQIDERCVSSFSDHAVAESVLDFHTSVPPSVVSRVDRDQARVGTESDLSLEDEGELIERSIVFVNEGSADPDKLQSVVELPVPTNSSGRRFLVRNSSKYSRDSQGSIYAKMFPHLFPFGRGHPGDERPIFVSQDACMKYYSMHSSRRFAEDETFLLVAFDRLSTQRMFMQISLTCQRHPEVFRGFDAITHEELSVALRQNELRQQGRLAVTNENPTATDKFLRSVEIGTGSLWGSNQERQRCRREAFSYQMRFGQPALFVTITPNVDNSFAMAQYTGISSVDTIFDCLESKLPSKTELRKAALRDNVASARLFMRYIDAFIEDVLAVDKKTGKCKSYPGLFGPVKAYYGMVETQGGGTLHAHFIIWLSKWLCNSAEYEQMFESDMERKLLVKSIEAYSASIVSNTLPLSLEAHCCPICRSTYDNLEAMPIPQTARQLGSYANSTNRANEIKRKRRAPSTCLGKVRYLSDGV</sequence>